<dbReference type="SUPFAM" id="SSF54768">
    <property type="entry name" value="dsRNA-binding domain-like"/>
    <property type="match status" value="2"/>
</dbReference>
<dbReference type="GO" id="GO:0003726">
    <property type="term" value="F:double-stranded RNA adenosine deaminase activity"/>
    <property type="evidence" value="ECO:0007669"/>
    <property type="project" value="TreeGrafter"/>
</dbReference>
<dbReference type="GO" id="GO:0005730">
    <property type="term" value="C:nucleolus"/>
    <property type="evidence" value="ECO:0007669"/>
    <property type="project" value="TreeGrafter"/>
</dbReference>
<reference evidence="5" key="1">
    <citation type="submission" date="2022-01" db="EMBL/GenBank/DDBJ databases">
        <authorList>
            <person name="King R."/>
        </authorList>
    </citation>
    <scope>NUCLEOTIDE SEQUENCE</scope>
</reference>
<dbReference type="Pfam" id="PF00035">
    <property type="entry name" value="dsrm"/>
    <property type="match status" value="2"/>
</dbReference>
<dbReference type="PANTHER" id="PTHR10910">
    <property type="entry name" value="EUKARYOTE SPECIFIC DSRNA BINDING PROTEIN"/>
    <property type="match status" value="1"/>
</dbReference>
<dbReference type="EMBL" id="OU895878">
    <property type="protein sequence ID" value="CAH1718765.1"/>
    <property type="molecule type" value="Genomic_DNA"/>
</dbReference>
<feature type="domain" description="A to I editase" evidence="4">
    <location>
        <begin position="412"/>
        <end position="736"/>
    </location>
</feature>
<feature type="compositionally biased region" description="Polar residues" evidence="2">
    <location>
        <begin position="22"/>
        <end position="33"/>
    </location>
</feature>
<dbReference type="GO" id="GO:0010468">
    <property type="term" value="P:regulation of gene expression"/>
    <property type="evidence" value="ECO:0007669"/>
    <property type="project" value="UniProtKB-ARBA"/>
</dbReference>
<dbReference type="SMART" id="SM00552">
    <property type="entry name" value="ADEAMc"/>
    <property type="match status" value="1"/>
</dbReference>
<dbReference type="PANTHER" id="PTHR10910:SF62">
    <property type="entry name" value="AT07585P-RELATED"/>
    <property type="match status" value="1"/>
</dbReference>
<dbReference type="Proteomes" id="UP001153620">
    <property type="component" value="Chromosome 2"/>
</dbReference>
<dbReference type="GO" id="GO:0006396">
    <property type="term" value="P:RNA processing"/>
    <property type="evidence" value="ECO:0007669"/>
    <property type="project" value="InterPro"/>
</dbReference>
<dbReference type="PROSITE" id="PS50137">
    <property type="entry name" value="DS_RBD"/>
    <property type="match status" value="2"/>
</dbReference>
<dbReference type="InterPro" id="IPR002466">
    <property type="entry name" value="A_deamin"/>
</dbReference>
<name>A0A9P0IVK0_9DIPT</name>
<reference evidence="5" key="2">
    <citation type="submission" date="2022-10" db="EMBL/GenBank/DDBJ databases">
        <authorList>
            <consortium name="ENA_rothamsted_submissions"/>
            <consortium name="culmorum"/>
            <person name="King R."/>
        </authorList>
    </citation>
    <scope>NUCLEOTIDE SEQUENCE</scope>
</reference>
<dbReference type="PROSITE" id="PS50141">
    <property type="entry name" value="A_DEAMIN_EDITASE"/>
    <property type="match status" value="1"/>
</dbReference>
<evidence type="ECO:0000259" key="3">
    <source>
        <dbReference type="PROSITE" id="PS50137"/>
    </source>
</evidence>
<accession>A0A9P0IVK0</accession>
<dbReference type="OrthoDB" id="6019958at2759"/>
<evidence type="ECO:0000313" key="6">
    <source>
        <dbReference type="Proteomes" id="UP001153620"/>
    </source>
</evidence>
<keyword evidence="1" id="KW-0694">RNA-binding</keyword>
<proteinExistence type="predicted"/>
<evidence type="ECO:0000256" key="2">
    <source>
        <dbReference type="SAM" id="MobiDB-lite"/>
    </source>
</evidence>
<feature type="domain" description="DRBM" evidence="3">
    <location>
        <begin position="64"/>
        <end position="130"/>
    </location>
</feature>
<dbReference type="FunFam" id="3.30.160.20:FF:000049">
    <property type="entry name" value="Uncharacterized protein, isoform I"/>
    <property type="match status" value="1"/>
</dbReference>
<evidence type="ECO:0000313" key="5">
    <source>
        <dbReference type="EMBL" id="CAH1718765.1"/>
    </source>
</evidence>
<feature type="domain" description="DRBM" evidence="3">
    <location>
        <begin position="266"/>
        <end position="323"/>
    </location>
</feature>
<dbReference type="GO" id="GO:0005737">
    <property type="term" value="C:cytoplasm"/>
    <property type="evidence" value="ECO:0007669"/>
    <property type="project" value="TreeGrafter"/>
</dbReference>
<dbReference type="FunFam" id="3.30.160.20:FF:000044">
    <property type="entry name" value="Uncharacterized protein, isoform I"/>
    <property type="match status" value="1"/>
</dbReference>
<dbReference type="GO" id="GO:0008251">
    <property type="term" value="F:tRNA-specific adenosine deaminase activity"/>
    <property type="evidence" value="ECO:0007669"/>
    <property type="project" value="TreeGrafter"/>
</dbReference>
<sequence>MKSENADKQQITMNKAEGVVDSVSNGTTNSTAASGRKKRSAEQSIKTSSRKRRKGSTNNQQDPQPKNAVAILNELKKNLVYELESQEGPYHAPVFTMSVLVDGQKYIGQGKSKKLARIDAATCALRDFIQFKDQQIKNGVIGMMCGRVVQQAANTNNALNNNYDYDFTSDDHIENTGILNSNNSNIKKDNDTVNSIINNNNNNNQNHTLEDENLVKKIQQSLECFKKSKTENIAWVNRLQKITKSIVTANSQNKITTEKGPVMLLYELFTDITFNCTQTVGPQHAKFKTIVTVNGCQQFEGTGPSKKLSKNAAAKAALASLCNISFSPLNQKGILLPGSNVNGDSNDSMSNDGKSNHNNVELPQTFADVIGRLVSSKYEELMIGNEVYARRKVLAGIVLTIGSDIKTARVISVTTGTKCISGEYISEHGLAVNDSHAEIVARRCFMTFVYDQLELHTKPEMAKDSVFEKPLDGNYLYRLKDNIQVHLYINTAPCGDARVFSPHENDQALDKHPNRKARGQLRTKVESGEGTIPVKNCDSIQCWDGILNGQRLLTMSCSDKIARWNVLGLQGALLSSIVQPIYLHSIVLGSLLHPNHMYRAIAGRLEKSIKGLPPPYRLNIPKLALVTSSEARCQLKPPNYSINWTIGQSQIEIINSFTGKTVCNKYSRLTKQNMFHRFSRIVSQLPNVSNRSICKDYGDEKGLVYDYQQAKRELIAAFQREELGNWLKKPIEQDQFPLILNEK</sequence>
<dbReference type="Pfam" id="PF02137">
    <property type="entry name" value="A_deamin"/>
    <property type="match status" value="1"/>
</dbReference>
<protein>
    <recommendedName>
        <fullName evidence="7">Double-stranded RNA-specific editase Adar</fullName>
    </recommendedName>
</protein>
<dbReference type="Gene3D" id="3.30.160.20">
    <property type="match status" value="2"/>
</dbReference>
<dbReference type="SMART" id="SM00358">
    <property type="entry name" value="DSRM"/>
    <property type="match status" value="2"/>
</dbReference>
<dbReference type="AlphaFoldDB" id="A0A9P0IVK0"/>
<dbReference type="GO" id="GO:0003725">
    <property type="term" value="F:double-stranded RNA binding"/>
    <property type="evidence" value="ECO:0007669"/>
    <property type="project" value="TreeGrafter"/>
</dbReference>
<evidence type="ECO:0000256" key="1">
    <source>
        <dbReference type="PROSITE-ProRule" id="PRU00266"/>
    </source>
</evidence>
<organism evidence="5 6">
    <name type="scientific">Chironomus riparius</name>
    <dbReference type="NCBI Taxonomy" id="315576"/>
    <lineage>
        <taxon>Eukaryota</taxon>
        <taxon>Metazoa</taxon>
        <taxon>Ecdysozoa</taxon>
        <taxon>Arthropoda</taxon>
        <taxon>Hexapoda</taxon>
        <taxon>Insecta</taxon>
        <taxon>Pterygota</taxon>
        <taxon>Neoptera</taxon>
        <taxon>Endopterygota</taxon>
        <taxon>Diptera</taxon>
        <taxon>Nematocera</taxon>
        <taxon>Chironomoidea</taxon>
        <taxon>Chironomidae</taxon>
        <taxon>Chironominae</taxon>
        <taxon>Chironomus</taxon>
    </lineage>
</organism>
<gene>
    <name evidence="5" type="ORF">CHIRRI_LOCUS6129</name>
</gene>
<feature type="region of interest" description="Disordered" evidence="2">
    <location>
        <begin position="1"/>
        <end position="67"/>
    </location>
</feature>
<keyword evidence="6" id="KW-1185">Reference proteome</keyword>
<evidence type="ECO:0000259" key="4">
    <source>
        <dbReference type="PROSITE" id="PS50141"/>
    </source>
</evidence>
<evidence type="ECO:0008006" key="7">
    <source>
        <dbReference type="Google" id="ProtNLM"/>
    </source>
</evidence>
<dbReference type="InterPro" id="IPR014720">
    <property type="entry name" value="dsRBD_dom"/>
</dbReference>
<dbReference type="GO" id="GO:0006382">
    <property type="term" value="P:adenosine to inosine editing"/>
    <property type="evidence" value="ECO:0007669"/>
    <property type="project" value="TreeGrafter"/>
</dbReference>